<feature type="transmembrane region" description="Helical" evidence="1">
    <location>
        <begin position="12"/>
        <end position="36"/>
    </location>
</feature>
<name>A0ABN2MJG9_9ACTN</name>
<evidence type="ECO:0000256" key="1">
    <source>
        <dbReference type="SAM" id="Phobius"/>
    </source>
</evidence>
<dbReference type="PANTHER" id="PTHR37305">
    <property type="entry name" value="INTEGRAL MEMBRANE PROTEIN-RELATED"/>
    <property type="match status" value="1"/>
</dbReference>
<evidence type="ECO:0000313" key="3">
    <source>
        <dbReference type="Proteomes" id="UP001500218"/>
    </source>
</evidence>
<feature type="transmembrane region" description="Helical" evidence="1">
    <location>
        <begin position="142"/>
        <end position="162"/>
    </location>
</feature>
<gene>
    <name evidence="2" type="ORF">GCM10009682_55250</name>
</gene>
<reference evidence="2 3" key="1">
    <citation type="journal article" date="2019" name="Int. J. Syst. Evol. Microbiol.">
        <title>The Global Catalogue of Microorganisms (GCM) 10K type strain sequencing project: providing services to taxonomists for standard genome sequencing and annotation.</title>
        <authorList>
            <consortium name="The Broad Institute Genomics Platform"/>
            <consortium name="The Broad Institute Genome Sequencing Center for Infectious Disease"/>
            <person name="Wu L."/>
            <person name="Ma J."/>
        </authorList>
    </citation>
    <scope>NUCLEOTIDE SEQUENCE [LARGE SCALE GENOMIC DNA]</scope>
    <source>
        <strain evidence="2 3">JCM 13250</strain>
    </source>
</reference>
<feature type="transmembrane region" description="Helical" evidence="1">
    <location>
        <begin position="225"/>
        <end position="246"/>
    </location>
</feature>
<keyword evidence="1" id="KW-0472">Membrane</keyword>
<evidence type="ECO:0000313" key="2">
    <source>
        <dbReference type="EMBL" id="GAA1829301.1"/>
    </source>
</evidence>
<dbReference type="PANTHER" id="PTHR37305:SF1">
    <property type="entry name" value="MEMBRANE PROTEIN"/>
    <property type="match status" value="1"/>
</dbReference>
<accession>A0ABN2MJG9</accession>
<proteinExistence type="predicted"/>
<feature type="transmembrane region" description="Helical" evidence="1">
    <location>
        <begin position="56"/>
        <end position="76"/>
    </location>
</feature>
<comment type="caution">
    <text evidence="2">The sequence shown here is derived from an EMBL/GenBank/DDBJ whole genome shotgun (WGS) entry which is preliminary data.</text>
</comment>
<keyword evidence="1" id="KW-1133">Transmembrane helix</keyword>
<feature type="transmembrane region" description="Helical" evidence="1">
    <location>
        <begin position="169"/>
        <end position="187"/>
    </location>
</feature>
<dbReference type="Proteomes" id="UP001500218">
    <property type="component" value="Unassembled WGS sequence"/>
</dbReference>
<dbReference type="Pfam" id="PF12730">
    <property type="entry name" value="ABC2_membrane_4"/>
    <property type="match status" value="1"/>
</dbReference>
<organism evidence="2 3">
    <name type="scientific">Luedemannella flava</name>
    <dbReference type="NCBI Taxonomy" id="349316"/>
    <lineage>
        <taxon>Bacteria</taxon>
        <taxon>Bacillati</taxon>
        <taxon>Actinomycetota</taxon>
        <taxon>Actinomycetes</taxon>
        <taxon>Micromonosporales</taxon>
        <taxon>Micromonosporaceae</taxon>
        <taxon>Luedemannella</taxon>
    </lineage>
</organism>
<keyword evidence="3" id="KW-1185">Reference proteome</keyword>
<keyword evidence="1" id="KW-0812">Transmembrane</keyword>
<sequence length="251" mass="25163">MTRVLHAEWTKLRTVGGPVGLLIGAIVLTVALGWLAASAAGCPPGGCVIDAAKTSLTGVLLGQAVVAVLAVVVVAGEYGDGTIRATLTAVPRRGAVLAAKAVTLTGPVLLAGLVAVAGSLAVGRAVLPGRGFALDLTDAATLRAGAGSVLYLALVALLALGVATVVRNAAGGIGIVLGMLYLFPVLTEVVTDPRWERRLRQIAPSTAGQAVQTTLGVDTLPIGPWQGLGVLALWAAGALLAGWLVLRLRDA</sequence>
<feature type="transmembrane region" description="Helical" evidence="1">
    <location>
        <begin position="97"/>
        <end position="122"/>
    </location>
</feature>
<protein>
    <submittedName>
        <fullName evidence="2">ABC transporter permease subunit</fullName>
    </submittedName>
</protein>
<dbReference type="EMBL" id="BAAALT010000254">
    <property type="protein sequence ID" value="GAA1829301.1"/>
    <property type="molecule type" value="Genomic_DNA"/>
</dbReference>